<dbReference type="InterPro" id="IPR020097">
    <property type="entry name" value="PsdUridine_synth_TruA_a/b_dom"/>
</dbReference>
<feature type="binding site" evidence="4">
    <location>
        <position position="115"/>
    </location>
    <ligand>
        <name>substrate</name>
    </ligand>
</feature>
<dbReference type="NCBIfam" id="TIGR00071">
    <property type="entry name" value="hisT_truA"/>
    <property type="match status" value="1"/>
</dbReference>
<keyword evidence="2 4" id="KW-0819">tRNA processing</keyword>
<dbReference type="SUPFAM" id="SSF55120">
    <property type="entry name" value="Pseudouridine synthase"/>
    <property type="match status" value="1"/>
</dbReference>
<dbReference type="GO" id="GO:0160147">
    <property type="term" value="F:tRNA pseudouridine(38-40) synthase activity"/>
    <property type="evidence" value="ECO:0007669"/>
    <property type="project" value="UniProtKB-EC"/>
</dbReference>
<dbReference type="Proteomes" id="UP001487305">
    <property type="component" value="Unassembled WGS sequence"/>
</dbReference>
<dbReference type="RefSeq" id="WP_342745912.1">
    <property type="nucleotide sequence ID" value="NZ_JBBNOP010000005.1"/>
</dbReference>
<reference evidence="7 8" key="1">
    <citation type="submission" date="2024-04" db="EMBL/GenBank/DDBJ databases">
        <title>Human intestinal bacterial collection.</title>
        <authorList>
            <person name="Pauvert C."/>
            <person name="Hitch T.C.A."/>
            <person name="Clavel T."/>
        </authorList>
    </citation>
    <scope>NUCLEOTIDE SEQUENCE [LARGE SCALE GENOMIC DNA]</scope>
    <source>
        <strain evidence="7 8">CLA-KB-H42</strain>
    </source>
</reference>
<dbReference type="EMBL" id="JBBNOP010000005">
    <property type="protein sequence ID" value="MEQ3362906.1"/>
    <property type="molecule type" value="Genomic_DNA"/>
</dbReference>
<accession>A0ABV1JCV1</accession>
<dbReference type="PANTHER" id="PTHR11142:SF0">
    <property type="entry name" value="TRNA PSEUDOURIDINE SYNTHASE-LIKE 1"/>
    <property type="match status" value="1"/>
</dbReference>
<dbReference type="PANTHER" id="PTHR11142">
    <property type="entry name" value="PSEUDOURIDYLATE SYNTHASE"/>
    <property type="match status" value="1"/>
</dbReference>
<feature type="active site" description="Nucleophile" evidence="4">
    <location>
        <position position="53"/>
    </location>
</feature>
<dbReference type="Pfam" id="PF01416">
    <property type="entry name" value="PseudoU_synth_1"/>
    <property type="match status" value="2"/>
</dbReference>
<evidence type="ECO:0000256" key="3">
    <source>
        <dbReference type="ARBA" id="ARBA00023235"/>
    </source>
</evidence>
<dbReference type="Gene3D" id="3.30.70.660">
    <property type="entry name" value="Pseudouridine synthase I, catalytic domain, C-terminal subdomain"/>
    <property type="match status" value="1"/>
</dbReference>
<dbReference type="PIRSF" id="PIRSF001430">
    <property type="entry name" value="tRNA_psdUrid_synth"/>
    <property type="match status" value="1"/>
</dbReference>
<feature type="domain" description="Pseudouridine synthase I TruA alpha/beta" evidence="6">
    <location>
        <begin position="10"/>
        <end position="109"/>
    </location>
</feature>
<evidence type="ECO:0000256" key="5">
    <source>
        <dbReference type="RuleBase" id="RU003792"/>
    </source>
</evidence>
<evidence type="ECO:0000259" key="6">
    <source>
        <dbReference type="Pfam" id="PF01416"/>
    </source>
</evidence>
<dbReference type="EC" id="5.4.99.12" evidence="4"/>
<proteinExistence type="inferred from homology"/>
<dbReference type="InterPro" id="IPR020103">
    <property type="entry name" value="PsdUridine_synth_cat_dom_sf"/>
</dbReference>
<evidence type="ECO:0000313" key="7">
    <source>
        <dbReference type="EMBL" id="MEQ3362906.1"/>
    </source>
</evidence>
<dbReference type="InterPro" id="IPR020095">
    <property type="entry name" value="PsdUridine_synth_TruA_C"/>
</dbReference>
<evidence type="ECO:0000256" key="2">
    <source>
        <dbReference type="ARBA" id="ARBA00022694"/>
    </source>
</evidence>
<dbReference type="HAMAP" id="MF_00171">
    <property type="entry name" value="TruA"/>
    <property type="match status" value="1"/>
</dbReference>
<dbReference type="CDD" id="cd02570">
    <property type="entry name" value="PseudoU_synth_EcTruA"/>
    <property type="match status" value="1"/>
</dbReference>
<protein>
    <recommendedName>
        <fullName evidence="4">tRNA pseudouridine synthase A</fullName>
        <ecNumber evidence="4">5.4.99.12</ecNumber>
    </recommendedName>
    <alternativeName>
        <fullName evidence="4">tRNA pseudouridine(38-40) synthase</fullName>
    </alternativeName>
    <alternativeName>
        <fullName evidence="4">tRNA pseudouridylate synthase I</fullName>
    </alternativeName>
    <alternativeName>
        <fullName evidence="4">tRNA-uridine isomerase I</fullName>
    </alternativeName>
</protein>
<gene>
    <name evidence="4 7" type="primary">truA</name>
    <name evidence="7" type="ORF">AAA083_07945</name>
</gene>
<dbReference type="InterPro" id="IPR020094">
    <property type="entry name" value="TruA/RsuA/RluB/E/F_N"/>
</dbReference>
<organism evidence="7 8">
    <name type="scientific">Raoultibacter massiliensis</name>
    <dbReference type="NCBI Taxonomy" id="1852371"/>
    <lineage>
        <taxon>Bacteria</taxon>
        <taxon>Bacillati</taxon>
        <taxon>Actinomycetota</taxon>
        <taxon>Coriobacteriia</taxon>
        <taxon>Eggerthellales</taxon>
        <taxon>Eggerthellaceae</taxon>
        <taxon>Raoultibacter</taxon>
    </lineage>
</organism>
<evidence type="ECO:0000313" key="8">
    <source>
        <dbReference type="Proteomes" id="UP001487305"/>
    </source>
</evidence>
<evidence type="ECO:0000256" key="4">
    <source>
        <dbReference type="HAMAP-Rule" id="MF_00171"/>
    </source>
</evidence>
<feature type="domain" description="Pseudouridine synthase I TruA alpha/beta" evidence="6">
    <location>
        <begin position="149"/>
        <end position="254"/>
    </location>
</feature>
<comment type="catalytic activity">
    <reaction evidence="4 5">
        <text>uridine(38/39/40) in tRNA = pseudouridine(38/39/40) in tRNA</text>
        <dbReference type="Rhea" id="RHEA:22376"/>
        <dbReference type="Rhea" id="RHEA-COMP:10085"/>
        <dbReference type="Rhea" id="RHEA-COMP:10087"/>
        <dbReference type="ChEBI" id="CHEBI:65314"/>
        <dbReference type="ChEBI" id="CHEBI:65315"/>
        <dbReference type="EC" id="5.4.99.12"/>
    </reaction>
</comment>
<dbReference type="InterPro" id="IPR001406">
    <property type="entry name" value="PsdUridine_synth_TruA"/>
</dbReference>
<keyword evidence="8" id="KW-1185">Reference proteome</keyword>
<keyword evidence="3 4" id="KW-0413">Isomerase</keyword>
<evidence type="ECO:0000256" key="1">
    <source>
        <dbReference type="ARBA" id="ARBA00009375"/>
    </source>
</evidence>
<comment type="caution">
    <text evidence="7">The sequence shown here is derived from an EMBL/GenBank/DDBJ whole genome shotgun (WGS) entry which is preliminary data.</text>
</comment>
<name>A0ABV1JCV1_9ACTN</name>
<sequence length="269" mass="29278">MEHTVALKLAYDGAPFSGFARQPGQLTVQGSLEEALALLCKRSVETTCAGRTDAGVHARGQVVSFDVTAREFEARPLSALTRSLNALVDERIAVRGAWEADFGFSARFDAKAREYRYFIYEGSERPVLVADRVWHLKRHLDIDAMNAGAAHLIGEHDFKSFCTAVSAEGKPTCRNVSEISIGREDLLGETVVVVRVVGNAFLHSMVRTIVGTLVAVGSGRRDPLWVKEVLEARDRCAAGENAPAGGLVFWHVDYGDASLESVREEGSCV</sequence>
<comment type="function">
    <text evidence="4">Formation of pseudouridine at positions 38, 39 and 40 in the anticodon stem and loop of transfer RNAs.</text>
</comment>
<comment type="similarity">
    <text evidence="1 4 5">Belongs to the tRNA pseudouridine synthase TruA family.</text>
</comment>
<comment type="caution">
    <text evidence="4">Lacks conserved residue(s) required for the propagation of feature annotation.</text>
</comment>
<comment type="subunit">
    <text evidence="4">Homodimer.</text>
</comment>
<dbReference type="Gene3D" id="3.30.70.580">
    <property type="entry name" value="Pseudouridine synthase I, catalytic domain, N-terminal subdomain"/>
    <property type="match status" value="1"/>
</dbReference>